<dbReference type="InterPro" id="IPR024654">
    <property type="entry name" value="Calcineurin-like_PHP_lpxH"/>
</dbReference>
<dbReference type="AlphaFoldDB" id="A0A6L5XXM4"/>
<dbReference type="GO" id="GO:0005737">
    <property type="term" value="C:cytoplasm"/>
    <property type="evidence" value="ECO:0007669"/>
    <property type="project" value="TreeGrafter"/>
</dbReference>
<evidence type="ECO:0000313" key="4">
    <source>
        <dbReference type="Proteomes" id="UP000482209"/>
    </source>
</evidence>
<keyword evidence="4" id="KW-1185">Reference proteome</keyword>
<dbReference type="EMBL" id="VUMT01000007">
    <property type="protein sequence ID" value="MSS63505.1"/>
    <property type="molecule type" value="Genomic_DNA"/>
</dbReference>
<protein>
    <submittedName>
        <fullName evidence="3">Metallophosphoesterase family protein</fullName>
    </submittedName>
</protein>
<feature type="domain" description="Calcineurin-like phosphoesterase" evidence="2">
    <location>
        <begin position="1"/>
        <end position="198"/>
    </location>
</feature>
<dbReference type="SUPFAM" id="SSF56300">
    <property type="entry name" value="Metallo-dependent phosphatases"/>
    <property type="match status" value="1"/>
</dbReference>
<evidence type="ECO:0000313" key="3">
    <source>
        <dbReference type="EMBL" id="MSS63505.1"/>
    </source>
</evidence>
<dbReference type="Gene3D" id="3.60.21.10">
    <property type="match status" value="1"/>
</dbReference>
<dbReference type="InterPro" id="IPR050126">
    <property type="entry name" value="Ap4A_hydrolase"/>
</dbReference>
<sequence>MQLAVLSDIHSNFIALKACIKFIESRPIDGIILLGDYVSDCPKPQNTLKEIKQLIQRYPSWVIKGNREEYFLNYRDGKEENWEYTSYKGSLLYTYERLTKEDLMWFEKLPSTLTVEIEGAKPITIMHGSPVCAKELMDKNQENTDVHMETCKTDYLLAGHTHRQFVYYHKNKMLLNPGSIGVAIGERATAHMALLRWEDNQWKYNLIGVPYSYNKLKQEFEKSSLMERANVWPKCILKSIDSGVNVGPICAKKAYDLAIEDCQKIKDRIVPEYYWEQAAKELGVI</sequence>
<proteinExistence type="inferred from homology"/>
<name>A0A6L5XXM4_9FIRM</name>
<comment type="similarity">
    <text evidence="1">Belongs to the metallophosphoesterase superfamily. YfcE family.</text>
</comment>
<evidence type="ECO:0000259" key="2">
    <source>
        <dbReference type="Pfam" id="PF12850"/>
    </source>
</evidence>
<dbReference type="GO" id="GO:0016791">
    <property type="term" value="F:phosphatase activity"/>
    <property type="evidence" value="ECO:0007669"/>
    <property type="project" value="TreeGrafter"/>
</dbReference>
<reference evidence="3 4" key="1">
    <citation type="submission" date="2019-08" db="EMBL/GenBank/DDBJ databases">
        <title>In-depth cultivation of the pig gut microbiome towards novel bacterial diversity and tailored functional studies.</title>
        <authorList>
            <person name="Wylensek D."/>
            <person name="Hitch T.C.A."/>
            <person name="Clavel T."/>
        </authorList>
    </citation>
    <scope>NUCLEOTIDE SEQUENCE [LARGE SCALE GENOMIC DNA]</scope>
    <source>
        <strain evidence="3 4">WCA-693-APC-MOT-I</strain>
    </source>
</reference>
<organism evidence="3 4">
    <name type="scientific">Velocimicrobium porci</name>
    <dbReference type="NCBI Taxonomy" id="2606634"/>
    <lineage>
        <taxon>Bacteria</taxon>
        <taxon>Bacillati</taxon>
        <taxon>Bacillota</taxon>
        <taxon>Clostridia</taxon>
        <taxon>Lachnospirales</taxon>
        <taxon>Lachnospiraceae</taxon>
        <taxon>Velocimicrobium</taxon>
    </lineage>
</organism>
<dbReference type="Pfam" id="PF12850">
    <property type="entry name" value="Metallophos_2"/>
    <property type="match status" value="1"/>
</dbReference>
<dbReference type="PANTHER" id="PTHR42850">
    <property type="entry name" value="METALLOPHOSPHOESTERASE"/>
    <property type="match status" value="1"/>
</dbReference>
<accession>A0A6L5XXM4</accession>
<dbReference type="InterPro" id="IPR029052">
    <property type="entry name" value="Metallo-depent_PP-like"/>
</dbReference>
<dbReference type="RefSeq" id="WP_154518884.1">
    <property type="nucleotide sequence ID" value="NZ_VUMT01000007.1"/>
</dbReference>
<comment type="caution">
    <text evidence="3">The sequence shown here is derived from an EMBL/GenBank/DDBJ whole genome shotgun (WGS) entry which is preliminary data.</text>
</comment>
<dbReference type="Proteomes" id="UP000482209">
    <property type="component" value="Unassembled WGS sequence"/>
</dbReference>
<evidence type="ECO:0000256" key="1">
    <source>
        <dbReference type="ARBA" id="ARBA00008950"/>
    </source>
</evidence>
<dbReference type="PANTHER" id="PTHR42850:SF2">
    <property type="entry name" value="BLL5683 PROTEIN"/>
    <property type="match status" value="1"/>
</dbReference>
<gene>
    <name evidence="3" type="ORF">FYJ58_06385</name>
</gene>